<accession>A0A9P5NLT4</accession>
<dbReference type="EMBL" id="JADNYJ010000059">
    <property type="protein sequence ID" value="KAF8896799.1"/>
    <property type="molecule type" value="Genomic_DNA"/>
</dbReference>
<organism evidence="1 2">
    <name type="scientific">Gymnopilus junonius</name>
    <name type="common">Spectacular rustgill mushroom</name>
    <name type="synonym">Gymnopilus spectabilis subsp. junonius</name>
    <dbReference type="NCBI Taxonomy" id="109634"/>
    <lineage>
        <taxon>Eukaryota</taxon>
        <taxon>Fungi</taxon>
        <taxon>Dikarya</taxon>
        <taxon>Basidiomycota</taxon>
        <taxon>Agaricomycotina</taxon>
        <taxon>Agaricomycetes</taxon>
        <taxon>Agaricomycetidae</taxon>
        <taxon>Agaricales</taxon>
        <taxon>Agaricineae</taxon>
        <taxon>Hymenogastraceae</taxon>
        <taxon>Gymnopilus</taxon>
    </lineage>
</organism>
<proteinExistence type="predicted"/>
<dbReference type="Proteomes" id="UP000724874">
    <property type="component" value="Unassembled WGS sequence"/>
</dbReference>
<dbReference type="AlphaFoldDB" id="A0A9P5NLT4"/>
<evidence type="ECO:0000313" key="1">
    <source>
        <dbReference type="EMBL" id="KAF8896799.1"/>
    </source>
</evidence>
<gene>
    <name evidence="1" type="ORF">CPB84DRAFT_1848159</name>
</gene>
<comment type="caution">
    <text evidence="1">The sequence shown here is derived from an EMBL/GenBank/DDBJ whole genome shotgun (WGS) entry which is preliminary data.</text>
</comment>
<evidence type="ECO:0000313" key="2">
    <source>
        <dbReference type="Proteomes" id="UP000724874"/>
    </source>
</evidence>
<keyword evidence="2" id="KW-1185">Reference proteome</keyword>
<dbReference type="OrthoDB" id="10654147at2759"/>
<sequence>MAALYYSKRMDVYIHIARGAKDEGSPPEAKWYGLWNHFLTLIAADDERLFVFPQMDIRVLTDNETGAINKSTRYTDHALLDSMTEYANDLETIIRVVKKILLFLEVKAEGKSKEDAEEEVLEQIRHYFWMQDKDSDIQVIAISAIGASWAWANVQRSAGTSPAAQSSRAAAVYMQERPDVAFTTPRPNEMDPNRWSTYAEVGGLESNRQLQKVLSIIATRRL</sequence>
<reference evidence="1" key="1">
    <citation type="submission" date="2020-11" db="EMBL/GenBank/DDBJ databases">
        <authorList>
            <consortium name="DOE Joint Genome Institute"/>
            <person name="Ahrendt S."/>
            <person name="Riley R."/>
            <person name="Andreopoulos W."/>
            <person name="LaButti K."/>
            <person name="Pangilinan J."/>
            <person name="Ruiz-duenas F.J."/>
            <person name="Barrasa J.M."/>
            <person name="Sanchez-Garcia M."/>
            <person name="Camarero S."/>
            <person name="Miyauchi S."/>
            <person name="Serrano A."/>
            <person name="Linde D."/>
            <person name="Babiker R."/>
            <person name="Drula E."/>
            <person name="Ayuso-Fernandez I."/>
            <person name="Pacheco R."/>
            <person name="Padilla G."/>
            <person name="Ferreira P."/>
            <person name="Barriuso J."/>
            <person name="Kellner H."/>
            <person name="Castanera R."/>
            <person name="Alfaro M."/>
            <person name="Ramirez L."/>
            <person name="Pisabarro A.G."/>
            <person name="Kuo A."/>
            <person name="Tritt A."/>
            <person name="Lipzen A."/>
            <person name="He G."/>
            <person name="Yan M."/>
            <person name="Ng V."/>
            <person name="Cullen D."/>
            <person name="Martin F."/>
            <person name="Rosso M.-N."/>
            <person name="Henrissat B."/>
            <person name="Hibbett D."/>
            <person name="Martinez A.T."/>
            <person name="Grigoriev I.V."/>
        </authorList>
    </citation>
    <scope>NUCLEOTIDE SEQUENCE</scope>
    <source>
        <strain evidence="1">AH 44721</strain>
    </source>
</reference>
<protein>
    <submittedName>
        <fullName evidence="1">Uncharacterized protein</fullName>
    </submittedName>
</protein>
<name>A0A9P5NLT4_GYMJU</name>